<dbReference type="GO" id="GO:0005634">
    <property type="term" value="C:nucleus"/>
    <property type="evidence" value="ECO:0007669"/>
    <property type="project" value="UniProtKB-SubCell"/>
</dbReference>
<dbReference type="GO" id="GO:0140297">
    <property type="term" value="F:DNA-binding transcription factor binding"/>
    <property type="evidence" value="ECO:0007669"/>
    <property type="project" value="UniProtKB-ARBA"/>
</dbReference>
<feature type="region of interest" description="Disordered" evidence="13">
    <location>
        <begin position="86"/>
        <end position="114"/>
    </location>
</feature>
<keyword evidence="4" id="KW-0479">Metal-binding</keyword>
<evidence type="ECO:0000256" key="13">
    <source>
        <dbReference type="SAM" id="MobiDB-lite"/>
    </source>
</evidence>
<dbReference type="FunFam" id="3.30.160.60:FF:000036">
    <property type="entry name" value="GLI family zinc finger 3"/>
    <property type="match status" value="1"/>
</dbReference>
<dbReference type="FunFam" id="3.30.160.60:FF:000048">
    <property type="entry name" value="GLI family zinc finger 3"/>
    <property type="match status" value="1"/>
</dbReference>
<comment type="similarity">
    <text evidence="2">Belongs to the GLI C2H2-type zinc-finger protein family.</text>
</comment>
<dbReference type="InterPro" id="IPR056436">
    <property type="entry name" value="Znf-C2H2_ZIC1-5/GLI1-3-like"/>
</dbReference>
<evidence type="ECO:0000256" key="4">
    <source>
        <dbReference type="ARBA" id="ARBA00022723"/>
    </source>
</evidence>
<keyword evidence="11" id="KW-0539">Nucleus</keyword>
<feature type="compositionally biased region" description="Polar residues" evidence="13">
    <location>
        <begin position="598"/>
        <end position="610"/>
    </location>
</feature>
<dbReference type="PROSITE" id="PS50157">
    <property type="entry name" value="ZINC_FINGER_C2H2_2"/>
    <property type="match status" value="5"/>
</dbReference>
<evidence type="ECO:0000256" key="11">
    <source>
        <dbReference type="ARBA" id="ARBA00023242"/>
    </source>
</evidence>
<feature type="domain" description="C2H2-type" evidence="14">
    <location>
        <begin position="266"/>
        <end position="298"/>
    </location>
</feature>
<sequence>MSFIRRLSSSVSVPELQLLAARRGLGAAPPGPGDFHPAYRVPQYMEHIYATLHNSPTSSLHGLSFPSEYLPSIPPPSTVASSELPYSIDSRLPSPRPSTALRQSRKRALSSSPYSDSFDINSMIRFSPNSLVNTLVNGSRSSSASGSYGHLSAGALSPALNMHMPQLQAHLLRSQGLLPPLGPPSHTQGSQGSLFSLSHHPLGSSVSLPKVEGRQDCSIRAEADSLTDRKINRIKRETKNGVAGTETTKSPDCGDLKDEPADFIETNCHWKDCSMEFPTQDDLVKHINNDHIHVNKKSFICRWEDCSRDEKPFKAQYMLVVHMRRHTGEKPHKCTFEGCFKAYSRLENLKTHLRSHTGEKPYTCEYPGCSKAFSNASDRAKHQNRTHSNEKPYVCRAPGCSKRYTDPSSLRKHVKTVHGADFYANKKHKLGPSPDQEPDGSTNMPSPSRSEEGQLSKTTSLSSPSTVKSEEAPSPGTNQGSPISRQHAIWGDEVNDSPPSALAELVDDVNWSEDIDLGSDLNVAVAIRNTRNRLRTRLQAKGLALSSAPGGLRLIDLGAKIAELKMEPKTQGQTDQTRLCPKSCGPKTVLDGNRRDSNSTVSCYGTMSHVSSRRNSQASQASRANSCAMASFYDPISPGSSRRSSQMSQPGRSPSIAGSQHIHGVNQFPAMCQASKPVKNPLVSPINSPNYHPLSPLTNHVSPNPSVLSPQQNSNVLSPNSPGMLCPNVLSPSSNILSPIYNSNMSPLTAGNNVSSPMSVGGQTAESVPTLTALGPAVSPVKNVLNNTSNLVLQTANMSISSELQNVLPPCSAEPAAAADPLHPNQEVQLEQINEGEMIENKLVIPDEMERYLSQVAAILDTEEPQMPEIAAPNPKMETKTEELNSCCNETEQVQFDFNNDLTKQNIIKPARMTQGGKQPGSEAQANRNFGNYPGNCNNHEHYPHYYHQNYHYCHQNQNSHYHGSGDYQTGPQQQVRNGYNYAGNKCHPNMNRNVQASTPVPVQNQNYMQNNVQFHQPAACQTHACYNHDHCNNYQSCGNVCQTNGVPHCGGQVHNCGNSQIGGQLAPQQMQMQTMQKFSSCSCINHEVKQNCGQQHKLCCRYHDANDNFKENDKNMYKNYSDNYREMENEIQCTDISQSEVRMRRVAYERTLEYVQQCQIWSDEVSSSTHPTSNMVVNDLTSSLNSLMQENRYFQMIN</sequence>
<dbReference type="PROSITE" id="PS00028">
    <property type="entry name" value="ZINC_FINGER_C2H2_1"/>
    <property type="match status" value="4"/>
</dbReference>
<evidence type="ECO:0000256" key="1">
    <source>
        <dbReference type="ARBA" id="ARBA00004123"/>
    </source>
</evidence>
<keyword evidence="9" id="KW-0238">DNA-binding</keyword>
<feature type="compositionally biased region" description="Polar residues" evidence="13">
    <location>
        <begin position="439"/>
        <end position="448"/>
    </location>
</feature>
<gene>
    <name evidence="15" type="ORF">PYX00_008461</name>
</gene>
<dbReference type="SUPFAM" id="SSF57667">
    <property type="entry name" value="beta-beta-alpha zinc fingers"/>
    <property type="match status" value="3"/>
</dbReference>
<feature type="compositionally biased region" description="Low complexity" evidence="13">
    <location>
        <begin position="455"/>
        <end position="467"/>
    </location>
</feature>
<dbReference type="Gene3D" id="3.30.160.60">
    <property type="entry name" value="Classic Zinc Finger"/>
    <property type="match status" value="5"/>
</dbReference>
<dbReference type="GO" id="GO:0000981">
    <property type="term" value="F:DNA-binding transcription factor activity, RNA polymerase II-specific"/>
    <property type="evidence" value="ECO:0007669"/>
    <property type="project" value="TreeGrafter"/>
</dbReference>
<evidence type="ECO:0000256" key="6">
    <source>
        <dbReference type="ARBA" id="ARBA00022771"/>
    </source>
</evidence>
<dbReference type="Pfam" id="PF23561">
    <property type="entry name" value="zf-C2H2_15"/>
    <property type="match status" value="1"/>
</dbReference>
<dbReference type="PANTHER" id="PTHR45718">
    <property type="entry name" value="TRANSCRIPTIONAL ACTIVATOR CUBITUS INTERRUPTUS"/>
    <property type="match status" value="1"/>
</dbReference>
<keyword evidence="5" id="KW-0677">Repeat</keyword>
<evidence type="ECO:0000256" key="8">
    <source>
        <dbReference type="ARBA" id="ARBA00023015"/>
    </source>
</evidence>
<dbReference type="InterPro" id="IPR013087">
    <property type="entry name" value="Znf_C2H2_type"/>
</dbReference>
<dbReference type="PANTHER" id="PTHR45718:SF4">
    <property type="entry name" value="TRANSCRIPTIONAL ACTIVATOR CUBITUS INTERRUPTUS"/>
    <property type="match status" value="1"/>
</dbReference>
<evidence type="ECO:0000313" key="15">
    <source>
        <dbReference type="EMBL" id="KAL0271344.1"/>
    </source>
</evidence>
<dbReference type="Pfam" id="PF00096">
    <property type="entry name" value="zf-C2H2"/>
    <property type="match status" value="2"/>
</dbReference>
<comment type="caution">
    <text evidence="15">The sequence shown here is derived from an EMBL/GenBank/DDBJ whole genome shotgun (WGS) entry which is preliminary data.</text>
</comment>
<proteinExistence type="inferred from homology"/>
<feature type="compositionally biased region" description="Polar residues" evidence="13">
    <location>
        <begin position="475"/>
        <end position="484"/>
    </location>
</feature>
<organism evidence="15">
    <name type="scientific">Menopon gallinae</name>
    <name type="common">poultry shaft louse</name>
    <dbReference type="NCBI Taxonomy" id="328185"/>
    <lineage>
        <taxon>Eukaryota</taxon>
        <taxon>Metazoa</taxon>
        <taxon>Ecdysozoa</taxon>
        <taxon>Arthropoda</taxon>
        <taxon>Hexapoda</taxon>
        <taxon>Insecta</taxon>
        <taxon>Pterygota</taxon>
        <taxon>Neoptera</taxon>
        <taxon>Paraneoptera</taxon>
        <taxon>Psocodea</taxon>
        <taxon>Troctomorpha</taxon>
        <taxon>Phthiraptera</taxon>
        <taxon>Amblycera</taxon>
        <taxon>Menoponidae</taxon>
        <taxon>Menopon</taxon>
    </lineage>
</organism>
<dbReference type="InterPro" id="IPR043359">
    <property type="entry name" value="GLI-like"/>
</dbReference>
<keyword evidence="7" id="KW-0862">Zinc</keyword>
<evidence type="ECO:0000256" key="10">
    <source>
        <dbReference type="ARBA" id="ARBA00023163"/>
    </source>
</evidence>
<keyword evidence="6 12" id="KW-0863">Zinc-finger</keyword>
<evidence type="ECO:0000256" key="7">
    <source>
        <dbReference type="ARBA" id="ARBA00022833"/>
    </source>
</evidence>
<dbReference type="FunFam" id="3.30.160.60:FF:000068">
    <property type="entry name" value="GLI family zinc finger 3"/>
    <property type="match status" value="1"/>
</dbReference>
<evidence type="ECO:0000256" key="12">
    <source>
        <dbReference type="PROSITE-ProRule" id="PRU00042"/>
    </source>
</evidence>
<evidence type="ECO:0000256" key="3">
    <source>
        <dbReference type="ARBA" id="ARBA00022716"/>
    </source>
</evidence>
<feature type="domain" description="C2H2-type" evidence="14">
    <location>
        <begin position="332"/>
        <end position="361"/>
    </location>
</feature>
<dbReference type="FunFam" id="3.30.160.60:FF:000031">
    <property type="entry name" value="GLI family zinc finger 3"/>
    <property type="match status" value="1"/>
</dbReference>
<evidence type="ECO:0000259" key="14">
    <source>
        <dbReference type="PROSITE" id="PS50157"/>
    </source>
</evidence>
<evidence type="ECO:0000256" key="9">
    <source>
        <dbReference type="ARBA" id="ARBA00023125"/>
    </source>
</evidence>
<feature type="compositionally biased region" description="Low complexity" evidence="13">
    <location>
        <begin position="613"/>
        <end position="622"/>
    </location>
</feature>
<feature type="domain" description="C2H2-type" evidence="14">
    <location>
        <begin position="393"/>
        <end position="418"/>
    </location>
</feature>
<dbReference type="GO" id="GO:0007367">
    <property type="term" value="P:segment polarity determination"/>
    <property type="evidence" value="ECO:0007669"/>
    <property type="project" value="UniProtKB-KW"/>
</dbReference>
<dbReference type="GO" id="GO:0008270">
    <property type="term" value="F:zinc ion binding"/>
    <property type="evidence" value="ECO:0007669"/>
    <property type="project" value="UniProtKB-KW"/>
</dbReference>
<feature type="region of interest" description="Disordered" evidence="13">
    <location>
        <begin position="420"/>
        <end position="484"/>
    </location>
</feature>
<evidence type="ECO:0000256" key="2">
    <source>
        <dbReference type="ARBA" id="ARBA00010831"/>
    </source>
</evidence>
<dbReference type="InterPro" id="IPR036236">
    <property type="entry name" value="Znf_C2H2_sf"/>
</dbReference>
<feature type="domain" description="C2H2-type" evidence="14">
    <location>
        <begin position="304"/>
        <end position="331"/>
    </location>
</feature>
<comment type="subcellular location">
    <subcellularLocation>
        <location evidence="1">Nucleus</location>
    </subcellularLocation>
</comment>
<feature type="region of interest" description="Disordered" evidence="13">
    <location>
        <begin position="681"/>
        <end position="720"/>
    </location>
</feature>
<feature type="compositionally biased region" description="Low complexity" evidence="13">
    <location>
        <begin position="637"/>
        <end position="655"/>
    </location>
</feature>
<reference evidence="15" key="1">
    <citation type="journal article" date="2024" name="Gigascience">
        <title>Chromosome-level genome of the poultry shaft louse Menopon gallinae provides insight into the host-switching and adaptive evolution of parasitic lice.</title>
        <authorList>
            <person name="Xu Y."/>
            <person name="Ma L."/>
            <person name="Liu S."/>
            <person name="Liang Y."/>
            <person name="Liu Q."/>
            <person name="He Z."/>
            <person name="Tian L."/>
            <person name="Duan Y."/>
            <person name="Cai W."/>
            <person name="Li H."/>
            <person name="Song F."/>
        </authorList>
    </citation>
    <scope>NUCLEOTIDE SEQUENCE</scope>
    <source>
        <strain evidence="15">Cailab_2023a</strain>
    </source>
</reference>
<name>A0AAW2HNH4_9NEOP</name>
<dbReference type="SMART" id="SM00355">
    <property type="entry name" value="ZnF_C2H2"/>
    <property type="match status" value="5"/>
</dbReference>
<protein>
    <recommendedName>
        <fullName evidence="14">C2H2-type domain-containing protein</fullName>
    </recommendedName>
</protein>
<accession>A0AAW2HNH4</accession>
<feature type="region of interest" description="Disordered" evidence="13">
    <location>
        <begin position="586"/>
        <end position="622"/>
    </location>
</feature>
<keyword evidence="8" id="KW-0805">Transcription regulation</keyword>
<dbReference type="GO" id="GO:0000978">
    <property type="term" value="F:RNA polymerase II cis-regulatory region sequence-specific DNA binding"/>
    <property type="evidence" value="ECO:0007669"/>
    <property type="project" value="TreeGrafter"/>
</dbReference>
<dbReference type="EMBL" id="JARGDH010000004">
    <property type="protein sequence ID" value="KAL0271344.1"/>
    <property type="molecule type" value="Genomic_DNA"/>
</dbReference>
<keyword evidence="3" id="KW-0709">Segmentation polarity protein</keyword>
<feature type="domain" description="C2H2-type" evidence="14">
    <location>
        <begin position="362"/>
        <end position="392"/>
    </location>
</feature>
<dbReference type="AlphaFoldDB" id="A0AAW2HNH4"/>
<feature type="compositionally biased region" description="Polar residues" evidence="13">
    <location>
        <begin position="685"/>
        <end position="720"/>
    </location>
</feature>
<dbReference type="FunFam" id="3.30.160.60:FF:000019">
    <property type="entry name" value="GLI family zinc finger 3"/>
    <property type="match status" value="1"/>
</dbReference>
<keyword evidence="10" id="KW-0804">Transcription</keyword>
<keyword evidence="3" id="KW-0217">Developmental protein</keyword>
<dbReference type="GO" id="GO:0000122">
    <property type="term" value="P:negative regulation of transcription by RNA polymerase II"/>
    <property type="evidence" value="ECO:0007669"/>
    <property type="project" value="UniProtKB-ARBA"/>
</dbReference>
<feature type="region of interest" description="Disordered" evidence="13">
    <location>
        <begin position="634"/>
        <end position="660"/>
    </location>
</feature>
<evidence type="ECO:0000256" key="5">
    <source>
        <dbReference type="ARBA" id="ARBA00022737"/>
    </source>
</evidence>